<evidence type="ECO:0000313" key="20">
    <source>
        <dbReference type="EMBL" id="SFD15574.1"/>
    </source>
</evidence>
<dbReference type="Proteomes" id="UP000198611">
    <property type="component" value="Unassembled WGS sequence"/>
</dbReference>
<keyword evidence="21" id="KW-1185">Reference proteome</keyword>
<dbReference type="PANTHER" id="PTHR34148">
    <property type="entry name" value="ADENOSYLCOBINAMIDE-GDP RIBAZOLETRANSFERASE"/>
    <property type="match status" value="1"/>
</dbReference>
<dbReference type="STRING" id="1123397.SAMN05660831_00915"/>
<keyword evidence="7 19" id="KW-1003">Cell membrane</keyword>
<evidence type="ECO:0000256" key="1">
    <source>
        <dbReference type="ARBA" id="ARBA00001946"/>
    </source>
</evidence>
<evidence type="ECO:0000256" key="11">
    <source>
        <dbReference type="ARBA" id="ARBA00022842"/>
    </source>
</evidence>
<evidence type="ECO:0000256" key="7">
    <source>
        <dbReference type="ARBA" id="ARBA00022475"/>
    </source>
</evidence>
<evidence type="ECO:0000256" key="10">
    <source>
        <dbReference type="ARBA" id="ARBA00022692"/>
    </source>
</evidence>
<evidence type="ECO:0000256" key="2">
    <source>
        <dbReference type="ARBA" id="ARBA00004651"/>
    </source>
</evidence>
<dbReference type="HAMAP" id="MF_00719">
    <property type="entry name" value="CobS"/>
    <property type="match status" value="1"/>
</dbReference>
<feature type="transmembrane region" description="Helical" evidence="19">
    <location>
        <begin position="65"/>
        <end position="84"/>
    </location>
</feature>
<evidence type="ECO:0000256" key="15">
    <source>
        <dbReference type="ARBA" id="ARBA00032605"/>
    </source>
</evidence>
<keyword evidence="13 19" id="KW-0472">Membrane</keyword>
<accession>A0A1I1Q0C3</accession>
<evidence type="ECO:0000256" key="18">
    <source>
        <dbReference type="ARBA" id="ARBA00049504"/>
    </source>
</evidence>
<comment type="cofactor">
    <cofactor evidence="1 19">
        <name>Mg(2+)</name>
        <dbReference type="ChEBI" id="CHEBI:18420"/>
    </cofactor>
</comment>
<dbReference type="NCBIfam" id="TIGR00317">
    <property type="entry name" value="cobS"/>
    <property type="match status" value="1"/>
</dbReference>
<evidence type="ECO:0000256" key="5">
    <source>
        <dbReference type="ARBA" id="ARBA00013200"/>
    </source>
</evidence>
<evidence type="ECO:0000256" key="9">
    <source>
        <dbReference type="ARBA" id="ARBA00022679"/>
    </source>
</evidence>
<organism evidence="20 21">
    <name type="scientific">Thiohalospira halophila DSM 15071</name>
    <dbReference type="NCBI Taxonomy" id="1123397"/>
    <lineage>
        <taxon>Bacteria</taxon>
        <taxon>Pseudomonadati</taxon>
        <taxon>Pseudomonadota</taxon>
        <taxon>Gammaproteobacteria</taxon>
        <taxon>Thiohalospirales</taxon>
        <taxon>Thiohalospiraceae</taxon>
        <taxon>Thiohalospira</taxon>
    </lineage>
</organism>
<dbReference type="AlphaFoldDB" id="A0A1I1Q0C3"/>
<evidence type="ECO:0000256" key="13">
    <source>
        <dbReference type="ARBA" id="ARBA00023136"/>
    </source>
</evidence>
<keyword evidence="12 19" id="KW-1133">Transmembrane helix</keyword>
<dbReference type="EC" id="2.7.8.26" evidence="5 19"/>
<evidence type="ECO:0000256" key="14">
    <source>
        <dbReference type="ARBA" id="ARBA00025228"/>
    </source>
</evidence>
<dbReference type="GO" id="GO:0005886">
    <property type="term" value="C:plasma membrane"/>
    <property type="evidence" value="ECO:0007669"/>
    <property type="project" value="UniProtKB-SubCell"/>
</dbReference>
<comment type="catalytic activity">
    <reaction evidence="17 19">
        <text>alpha-ribazole + adenosylcob(III)inamide-GDP = adenosylcob(III)alamin + GMP + H(+)</text>
        <dbReference type="Rhea" id="RHEA:16049"/>
        <dbReference type="ChEBI" id="CHEBI:10329"/>
        <dbReference type="ChEBI" id="CHEBI:15378"/>
        <dbReference type="ChEBI" id="CHEBI:18408"/>
        <dbReference type="ChEBI" id="CHEBI:58115"/>
        <dbReference type="ChEBI" id="CHEBI:60487"/>
        <dbReference type="EC" id="2.7.8.26"/>
    </reaction>
</comment>
<keyword evidence="9 19" id="KW-0808">Transferase</keyword>
<keyword evidence="8 19" id="KW-0169">Cobalamin biosynthesis</keyword>
<evidence type="ECO:0000256" key="12">
    <source>
        <dbReference type="ARBA" id="ARBA00022989"/>
    </source>
</evidence>
<dbReference type="InterPro" id="IPR003805">
    <property type="entry name" value="CobS"/>
</dbReference>
<feature type="transmembrane region" description="Helical" evidence="19">
    <location>
        <begin position="38"/>
        <end position="58"/>
    </location>
</feature>
<evidence type="ECO:0000256" key="3">
    <source>
        <dbReference type="ARBA" id="ARBA00004663"/>
    </source>
</evidence>
<dbReference type="UniPathway" id="UPA00148">
    <property type="reaction ID" value="UER00238"/>
</dbReference>
<protein>
    <recommendedName>
        <fullName evidence="6 19">Adenosylcobinamide-GDP ribazoletransferase</fullName>
        <ecNumber evidence="5 19">2.7.8.26</ecNumber>
    </recommendedName>
    <alternativeName>
        <fullName evidence="16 19">Cobalamin synthase</fullName>
    </alternativeName>
    <alternativeName>
        <fullName evidence="15 19">Cobalamin-5'-phosphate synthase</fullName>
    </alternativeName>
</protein>
<feature type="transmembrane region" description="Helical" evidence="19">
    <location>
        <begin position="181"/>
        <end position="211"/>
    </location>
</feature>
<keyword evidence="11 19" id="KW-0460">Magnesium</keyword>
<evidence type="ECO:0000256" key="4">
    <source>
        <dbReference type="ARBA" id="ARBA00010561"/>
    </source>
</evidence>
<evidence type="ECO:0000256" key="16">
    <source>
        <dbReference type="ARBA" id="ARBA00032853"/>
    </source>
</evidence>
<dbReference type="RefSeq" id="WP_205407745.1">
    <property type="nucleotide sequence ID" value="NZ_FOMJ01000002.1"/>
</dbReference>
<sequence>MKAPGSPDGLWLALRFLTRLPTPEPRAMDEQAVAASLAWYPAAGLAIGLPVAALYALVAPAGGELLAAALAVAALVAITGALHLDGLSDTADAWVGGGGDRERMLAILQDMAIGPVGTAVLVAVLLVKVAAGAQAGATGLFLAVVLARLVPAGLLLTTPYLRAGGLGEALASAPRQATLGGLAAAALVLLVLDPLAAVAGLAAAFLVAGLLRSFLLRRLGGTTGDTVGAGVELVEAAALVAMALVA</sequence>
<evidence type="ECO:0000256" key="6">
    <source>
        <dbReference type="ARBA" id="ARBA00015850"/>
    </source>
</evidence>
<dbReference type="EMBL" id="FOMJ01000002">
    <property type="protein sequence ID" value="SFD15574.1"/>
    <property type="molecule type" value="Genomic_DNA"/>
</dbReference>
<evidence type="ECO:0000256" key="19">
    <source>
        <dbReference type="HAMAP-Rule" id="MF_00719"/>
    </source>
</evidence>
<dbReference type="Pfam" id="PF02654">
    <property type="entry name" value="CobS"/>
    <property type="match status" value="1"/>
</dbReference>
<evidence type="ECO:0000313" key="21">
    <source>
        <dbReference type="Proteomes" id="UP000198611"/>
    </source>
</evidence>
<feature type="transmembrane region" description="Helical" evidence="19">
    <location>
        <begin position="104"/>
        <end position="127"/>
    </location>
</feature>
<dbReference type="GO" id="GO:0008818">
    <property type="term" value="F:cobalamin 5'-phosphate synthase activity"/>
    <property type="evidence" value="ECO:0007669"/>
    <property type="project" value="UniProtKB-UniRule"/>
</dbReference>
<comment type="catalytic activity">
    <reaction evidence="18 19">
        <text>alpha-ribazole 5'-phosphate + adenosylcob(III)inamide-GDP = adenosylcob(III)alamin 5'-phosphate + GMP + H(+)</text>
        <dbReference type="Rhea" id="RHEA:23560"/>
        <dbReference type="ChEBI" id="CHEBI:15378"/>
        <dbReference type="ChEBI" id="CHEBI:57918"/>
        <dbReference type="ChEBI" id="CHEBI:58115"/>
        <dbReference type="ChEBI" id="CHEBI:60487"/>
        <dbReference type="ChEBI" id="CHEBI:60493"/>
        <dbReference type="EC" id="2.7.8.26"/>
    </reaction>
</comment>
<comment type="subcellular location">
    <subcellularLocation>
        <location evidence="2 19">Cell membrane</location>
        <topology evidence="2 19">Multi-pass membrane protein</topology>
    </subcellularLocation>
</comment>
<comment type="function">
    <text evidence="14 19">Joins adenosylcobinamide-GDP and alpha-ribazole to generate adenosylcobalamin (Ado-cobalamin). Also synthesizes adenosylcobalamin 5'-phosphate from adenosylcobinamide-GDP and alpha-ribazole 5'-phosphate.</text>
</comment>
<comment type="similarity">
    <text evidence="4 19">Belongs to the CobS family.</text>
</comment>
<name>A0A1I1Q0C3_9GAMM</name>
<dbReference type="PANTHER" id="PTHR34148:SF1">
    <property type="entry name" value="ADENOSYLCOBINAMIDE-GDP RIBAZOLETRANSFERASE"/>
    <property type="match status" value="1"/>
</dbReference>
<reference evidence="20 21" key="1">
    <citation type="submission" date="2016-10" db="EMBL/GenBank/DDBJ databases">
        <authorList>
            <person name="de Groot N.N."/>
        </authorList>
    </citation>
    <scope>NUCLEOTIDE SEQUENCE [LARGE SCALE GENOMIC DNA]</scope>
    <source>
        <strain evidence="20 21">HL3</strain>
    </source>
</reference>
<proteinExistence type="inferred from homology"/>
<dbReference type="GO" id="GO:0051073">
    <property type="term" value="F:adenosylcobinamide-GDP ribazoletransferase activity"/>
    <property type="evidence" value="ECO:0007669"/>
    <property type="project" value="UniProtKB-UniRule"/>
</dbReference>
<evidence type="ECO:0000256" key="8">
    <source>
        <dbReference type="ARBA" id="ARBA00022573"/>
    </source>
</evidence>
<feature type="transmembrane region" description="Helical" evidence="19">
    <location>
        <begin position="139"/>
        <end position="161"/>
    </location>
</feature>
<dbReference type="GO" id="GO:0009236">
    <property type="term" value="P:cobalamin biosynthetic process"/>
    <property type="evidence" value="ECO:0007669"/>
    <property type="project" value="UniProtKB-UniRule"/>
</dbReference>
<evidence type="ECO:0000256" key="17">
    <source>
        <dbReference type="ARBA" id="ARBA00048623"/>
    </source>
</evidence>
<gene>
    <name evidence="19" type="primary">cobS</name>
    <name evidence="20" type="ORF">SAMN05660831_00915</name>
</gene>
<comment type="pathway">
    <text evidence="3 19">Cofactor biosynthesis; adenosylcobalamin biosynthesis; adenosylcobalamin from cob(II)yrinate a,c-diamide: step 7/7.</text>
</comment>
<keyword evidence="10 19" id="KW-0812">Transmembrane</keyword>